<keyword evidence="3" id="KW-0378">Hydrolase</keyword>
<feature type="domain" description="CAAX prenyl protease 2/Lysostaphin resistance protein A-like" evidence="2">
    <location>
        <begin position="56"/>
        <end position="153"/>
    </location>
</feature>
<dbReference type="InterPro" id="IPR003675">
    <property type="entry name" value="Rce1/LyrA-like_dom"/>
</dbReference>
<name>A0ABS0C151_9GAMM</name>
<dbReference type="NCBIfam" id="NF033192">
    <property type="entry name" value="JDVT-CAAX"/>
    <property type="match status" value="1"/>
</dbReference>
<keyword evidence="1" id="KW-0472">Membrane</keyword>
<evidence type="ECO:0000259" key="2">
    <source>
        <dbReference type="Pfam" id="PF02517"/>
    </source>
</evidence>
<keyword evidence="1" id="KW-1133">Transmembrane helix</keyword>
<dbReference type="RefSeq" id="WP_185979159.1">
    <property type="nucleotide sequence ID" value="NZ_JACBGI020000037.1"/>
</dbReference>
<dbReference type="GO" id="GO:0008233">
    <property type="term" value="F:peptidase activity"/>
    <property type="evidence" value="ECO:0007669"/>
    <property type="project" value="UniProtKB-KW"/>
</dbReference>
<reference evidence="3 4" key="2">
    <citation type="submission" date="2020-11" db="EMBL/GenBank/DDBJ databases">
        <title>Sulfur oxidizing isolate from Hospital Hole Sinkhole.</title>
        <authorList>
            <person name="Scott K.M."/>
        </authorList>
    </citation>
    <scope>NUCLEOTIDE SEQUENCE [LARGE SCALE GENOMIC DNA]</scope>
    <source>
        <strain evidence="3 4">HH1</strain>
    </source>
</reference>
<accession>A0ABS0C151</accession>
<feature type="transmembrane region" description="Helical" evidence="1">
    <location>
        <begin position="52"/>
        <end position="74"/>
    </location>
</feature>
<dbReference type="Proteomes" id="UP001193680">
    <property type="component" value="Unassembled WGS sequence"/>
</dbReference>
<feature type="transmembrane region" description="Helical" evidence="1">
    <location>
        <begin position="113"/>
        <end position="133"/>
    </location>
</feature>
<evidence type="ECO:0000313" key="4">
    <source>
        <dbReference type="Proteomes" id="UP001193680"/>
    </source>
</evidence>
<dbReference type="GO" id="GO:0006508">
    <property type="term" value="P:proteolysis"/>
    <property type="evidence" value="ECO:0007669"/>
    <property type="project" value="UniProtKB-KW"/>
</dbReference>
<evidence type="ECO:0000256" key="1">
    <source>
        <dbReference type="SAM" id="Phobius"/>
    </source>
</evidence>
<feature type="transmembrane region" description="Helical" evidence="1">
    <location>
        <begin position="27"/>
        <end position="46"/>
    </location>
</feature>
<gene>
    <name evidence="3" type="ORF">H8792_011730</name>
</gene>
<dbReference type="EMBL" id="JACBGI020000037">
    <property type="protein sequence ID" value="MBF6059015.1"/>
    <property type="molecule type" value="Genomic_DNA"/>
</dbReference>
<keyword evidence="3" id="KW-0645">Protease</keyword>
<proteinExistence type="predicted"/>
<keyword evidence="4" id="KW-1185">Reference proteome</keyword>
<reference evidence="3 4" key="1">
    <citation type="submission" date="2020-06" db="EMBL/GenBank/DDBJ databases">
        <authorList>
            <person name="Scott K."/>
        </authorList>
    </citation>
    <scope>NUCLEOTIDE SEQUENCE [LARGE SCALE GENOMIC DNA]</scope>
    <source>
        <strain evidence="3 4">HH1</strain>
    </source>
</reference>
<dbReference type="PANTHER" id="PTHR36435:SF1">
    <property type="entry name" value="CAAX AMINO TERMINAL PROTEASE FAMILY PROTEIN"/>
    <property type="match status" value="1"/>
</dbReference>
<organism evidence="3 4">
    <name type="scientific">Thiomicrorhabdus heinhorstiae</name>
    <dbReference type="NCBI Taxonomy" id="2748010"/>
    <lineage>
        <taxon>Bacteria</taxon>
        <taxon>Pseudomonadati</taxon>
        <taxon>Pseudomonadota</taxon>
        <taxon>Gammaproteobacteria</taxon>
        <taxon>Thiotrichales</taxon>
        <taxon>Piscirickettsiaceae</taxon>
        <taxon>Thiomicrorhabdus</taxon>
    </lineage>
</organism>
<feature type="transmembrane region" description="Helical" evidence="1">
    <location>
        <begin position="140"/>
        <end position="159"/>
    </location>
</feature>
<sequence>MTSVKRESFWQRELGLYWTQRCFKDPWFYSALLAAPLLLLLGRTLVPEWLTAIPLSWMVFFLMVIWQPLIEELFFRGLLQGKLSLYAWFAENWFGLSRANWVVSIVFTSFHLFYHPPIWALAVLIPSLIFGWFRDRYQSVFPAIFLHAFYNAVLLFFSAN</sequence>
<keyword evidence="1" id="KW-0812">Transmembrane</keyword>
<comment type="caution">
    <text evidence="3">The sequence shown here is derived from an EMBL/GenBank/DDBJ whole genome shotgun (WGS) entry which is preliminary data.</text>
</comment>
<dbReference type="InterPro" id="IPR052710">
    <property type="entry name" value="CAAX_protease"/>
</dbReference>
<dbReference type="Pfam" id="PF02517">
    <property type="entry name" value="Rce1-like"/>
    <property type="match status" value="1"/>
</dbReference>
<dbReference type="PANTHER" id="PTHR36435">
    <property type="entry name" value="SLR1288 PROTEIN"/>
    <property type="match status" value="1"/>
</dbReference>
<protein>
    <submittedName>
        <fullName evidence="3">JDVT-CTERM system CAAX-type protease</fullName>
    </submittedName>
</protein>
<evidence type="ECO:0000313" key="3">
    <source>
        <dbReference type="EMBL" id="MBF6059015.1"/>
    </source>
</evidence>